<dbReference type="GO" id="GO:0006412">
    <property type="term" value="P:translation"/>
    <property type="evidence" value="ECO:0007669"/>
    <property type="project" value="UniProtKB-UniRule"/>
</dbReference>
<dbReference type="InterPro" id="IPR000218">
    <property type="entry name" value="Ribosomal_uL14"/>
</dbReference>
<sequence>MIQVNTRLKVADNSGAKEVLVIGIPGDTGKRYAYIGDLVTVSVKKTTTTSLIKKGSISKALILRTKHGFKSKNGSYIKFDDNAVVMIKDDMTPRGTRIFGPAIRNQNFQKNNFSKFISLAEEVLVV</sequence>
<proteinExistence type="inferred from homology"/>
<dbReference type="SMART" id="SM01374">
    <property type="entry name" value="Ribosomal_L14"/>
    <property type="match status" value="1"/>
</dbReference>
<evidence type="ECO:0000313" key="6">
    <source>
        <dbReference type="EMBL" id="MDO8054530.1"/>
    </source>
</evidence>
<dbReference type="Proteomes" id="UP001170651">
    <property type="component" value="Unassembled WGS sequence"/>
</dbReference>
<dbReference type="HAMAP" id="MF_01367">
    <property type="entry name" value="Ribosomal_uL14"/>
    <property type="match status" value="1"/>
</dbReference>
<accession>A0A9K3STG4</accession>
<dbReference type="RefSeq" id="WP_004995527.1">
    <property type="nucleotide sequence ID" value="NZ_JALQCT010000010.1"/>
</dbReference>
<keyword evidence="1 3" id="KW-0689">Ribosomal protein</keyword>
<dbReference type="EMBL" id="JAOSIW010000009">
    <property type="protein sequence ID" value="MDO8054530.1"/>
    <property type="molecule type" value="Genomic_DNA"/>
</dbReference>
<comment type="similarity">
    <text evidence="3 4">Belongs to the universal ribosomal protein uL14 family.</text>
</comment>
<dbReference type="GO" id="GO:0070180">
    <property type="term" value="F:large ribosomal subunit rRNA binding"/>
    <property type="evidence" value="ECO:0007669"/>
    <property type="project" value="TreeGrafter"/>
</dbReference>
<reference evidence="6 7" key="1">
    <citation type="journal article" date="2023" name="Int. J. Syst. Evol. Microbiol.">
        <title>The observation of taxonomic boundaries for the 16SrII and 16SrXXV phytoplasmas using genome-based delimitation.</title>
        <authorList>
            <person name="Rodrigues Jardim B."/>
            <person name="Tran-Nguyen L.T.T."/>
            <person name="Gambley C."/>
            <person name="Al-Sadi A.M."/>
            <person name="Al-Subhi A.M."/>
            <person name="Foissac X."/>
            <person name="Salar P."/>
            <person name="Cai H."/>
            <person name="Yang J.Y."/>
            <person name="Davis R."/>
            <person name="Jones L."/>
            <person name="Rodoni B."/>
            <person name="Constable F.E."/>
        </authorList>
    </citation>
    <scope>NUCLEOTIDE SEQUENCE [LARGE SCALE GENOMIC DNA]</scope>
    <source>
        <strain evidence="6">BAWM-OMN-P26</strain>
    </source>
</reference>
<evidence type="ECO:0000313" key="7">
    <source>
        <dbReference type="Proteomes" id="UP001170651"/>
    </source>
</evidence>
<dbReference type="GO" id="GO:0003735">
    <property type="term" value="F:structural constituent of ribosome"/>
    <property type="evidence" value="ECO:0007669"/>
    <property type="project" value="InterPro"/>
</dbReference>
<keyword evidence="7" id="KW-1185">Reference proteome</keyword>
<dbReference type="NCBIfam" id="TIGR01067">
    <property type="entry name" value="rplN_bact"/>
    <property type="match status" value="1"/>
</dbReference>
<dbReference type="SUPFAM" id="SSF50193">
    <property type="entry name" value="Ribosomal protein L14"/>
    <property type="match status" value="1"/>
</dbReference>
<dbReference type="InterPro" id="IPR036853">
    <property type="entry name" value="Ribosomal_uL14_sf"/>
</dbReference>
<protein>
    <recommendedName>
        <fullName evidence="3">Large ribosomal subunit protein uL14</fullName>
    </recommendedName>
</protein>
<comment type="subunit">
    <text evidence="3">Part of the 50S ribosomal subunit. Forms a cluster with proteins L3 and L19. In the 70S ribosome, L14 and L19 interact and together make contacts with the 16S rRNA in bridges B5 and B8.</text>
</comment>
<dbReference type="InterPro" id="IPR005745">
    <property type="entry name" value="Ribosomal_uL14_bac-type"/>
</dbReference>
<keyword evidence="3 5" id="KW-0694">RNA-binding</keyword>
<keyword evidence="2 3" id="KW-0687">Ribonucleoprotein</keyword>
<dbReference type="PANTHER" id="PTHR11761:SF3">
    <property type="entry name" value="LARGE RIBOSOMAL SUBUNIT PROTEIN UL14M"/>
    <property type="match status" value="1"/>
</dbReference>
<dbReference type="Gene3D" id="2.40.150.20">
    <property type="entry name" value="Ribosomal protein L14"/>
    <property type="match status" value="1"/>
</dbReference>
<evidence type="ECO:0000256" key="5">
    <source>
        <dbReference type="RuleBase" id="RU003950"/>
    </source>
</evidence>
<comment type="caution">
    <text evidence="6">The sequence shown here is derived from an EMBL/GenBank/DDBJ whole genome shotgun (WGS) entry which is preliminary data.</text>
</comment>
<evidence type="ECO:0000256" key="3">
    <source>
        <dbReference type="HAMAP-Rule" id="MF_01367"/>
    </source>
</evidence>
<gene>
    <name evidence="3 6" type="primary">rplN</name>
    <name evidence="6" type="ORF">OC696_01460</name>
</gene>
<dbReference type="GeneID" id="93018520"/>
<evidence type="ECO:0000256" key="1">
    <source>
        <dbReference type="ARBA" id="ARBA00022980"/>
    </source>
</evidence>
<evidence type="ECO:0000256" key="4">
    <source>
        <dbReference type="RuleBase" id="RU003949"/>
    </source>
</evidence>
<dbReference type="Pfam" id="PF00238">
    <property type="entry name" value="Ribosomal_L14"/>
    <property type="match status" value="1"/>
</dbReference>
<dbReference type="AlphaFoldDB" id="A0A9K3STG4"/>
<comment type="function">
    <text evidence="3 5">Binds to 23S rRNA. Forms part of two intersubunit bridges in the 70S ribosome.</text>
</comment>
<organism evidence="6 7">
    <name type="scientific">Candidatus Phytoplasma australasiaticum subsp. australasiaticum</name>
    <dbReference type="NCBI Taxonomy" id="2832407"/>
    <lineage>
        <taxon>Bacteria</taxon>
        <taxon>Bacillati</taxon>
        <taxon>Mycoplasmatota</taxon>
        <taxon>Mollicutes</taxon>
        <taxon>Acholeplasmatales</taxon>
        <taxon>Acholeplasmataceae</taxon>
        <taxon>Candidatus Phytoplasma</taxon>
        <taxon>16SrII (Peanut WB group)</taxon>
        <taxon>Candidatus Phytoplasma australasiaticum</taxon>
    </lineage>
</organism>
<name>A0A9K3STG4_9MOLU</name>
<dbReference type="PANTHER" id="PTHR11761">
    <property type="entry name" value="50S/60S RIBOSOMAL PROTEIN L14/L23"/>
    <property type="match status" value="1"/>
</dbReference>
<keyword evidence="3 5" id="KW-0699">rRNA-binding</keyword>
<dbReference type="CDD" id="cd00337">
    <property type="entry name" value="Ribosomal_uL14"/>
    <property type="match status" value="1"/>
</dbReference>
<dbReference type="GO" id="GO:0022625">
    <property type="term" value="C:cytosolic large ribosomal subunit"/>
    <property type="evidence" value="ECO:0007669"/>
    <property type="project" value="TreeGrafter"/>
</dbReference>
<evidence type="ECO:0000256" key="2">
    <source>
        <dbReference type="ARBA" id="ARBA00023274"/>
    </source>
</evidence>